<keyword evidence="2" id="KW-1185">Reference proteome</keyword>
<dbReference type="RefSeq" id="WP_257823210.1">
    <property type="nucleotide sequence ID" value="NZ_JABXYM010000002.1"/>
</dbReference>
<dbReference type="EMBL" id="JABXYM010000002">
    <property type="protein sequence ID" value="MCR6098826.1"/>
    <property type="molecule type" value="Genomic_DNA"/>
</dbReference>
<evidence type="ECO:0000313" key="2">
    <source>
        <dbReference type="Proteomes" id="UP001057753"/>
    </source>
</evidence>
<protein>
    <submittedName>
        <fullName evidence="1">Uncharacterized protein</fullName>
    </submittedName>
</protein>
<accession>A0A9Q4B5T9</accession>
<gene>
    <name evidence="1" type="ORF">HXA33_20140</name>
</gene>
<dbReference type="AlphaFoldDB" id="A0A9Q4B5T9"/>
<name>A0A9Q4B5T9_SALAG</name>
<sequence>MKIFKAGDLDKYKTNYVYAIMYNWGQSDYIEREKRLLTESERKEVNRQLINDMKLESDL</sequence>
<evidence type="ECO:0000313" key="1">
    <source>
        <dbReference type="EMBL" id="MCR6098826.1"/>
    </source>
</evidence>
<proteinExistence type="predicted"/>
<comment type="caution">
    <text evidence="1">The sequence shown here is derived from an EMBL/GenBank/DDBJ whole genome shotgun (WGS) entry which is preliminary data.</text>
</comment>
<dbReference type="Proteomes" id="UP001057753">
    <property type="component" value="Unassembled WGS sequence"/>
</dbReference>
<organism evidence="1 2">
    <name type="scientific">Salipaludibacillus agaradhaerens</name>
    <name type="common">Bacillus agaradhaerens</name>
    <dbReference type="NCBI Taxonomy" id="76935"/>
    <lineage>
        <taxon>Bacteria</taxon>
        <taxon>Bacillati</taxon>
        <taxon>Bacillota</taxon>
        <taxon>Bacilli</taxon>
        <taxon>Bacillales</taxon>
        <taxon>Bacillaceae</taxon>
    </lineage>
</organism>
<reference evidence="1" key="1">
    <citation type="submission" date="2020-06" db="EMBL/GenBank/DDBJ databases">
        <title>Insight into the genomes of haloalkaliphilic bacilli from Kenyan soda lakes.</title>
        <authorList>
            <person name="Mwirichia R."/>
            <person name="Villamizar G.C."/>
            <person name="Poehlein A."/>
            <person name="Mugweru J."/>
            <person name="Kipnyargis A."/>
            <person name="Kiplimo D."/>
            <person name="Orwa P."/>
            <person name="Daniel R."/>
        </authorList>
    </citation>
    <scope>NUCLEOTIDE SEQUENCE</scope>
    <source>
        <strain evidence="1">B1096_S55</strain>
    </source>
</reference>